<dbReference type="Proteomes" id="UP000835052">
    <property type="component" value="Unassembled WGS sequence"/>
</dbReference>
<dbReference type="GO" id="GO:0097361">
    <property type="term" value="C:cytosolic [4Fe-4S] assembly targeting complex"/>
    <property type="evidence" value="ECO:0007669"/>
    <property type="project" value="InterPro"/>
</dbReference>
<dbReference type="EMBL" id="CAJGYM010000001">
    <property type="protein sequence ID" value="CAD6184427.1"/>
    <property type="molecule type" value="Genomic_DNA"/>
</dbReference>
<dbReference type="HAMAP" id="MF_03037">
    <property type="entry name" value="ciao1"/>
    <property type="match status" value="1"/>
</dbReference>
<feature type="repeat" description="WD" evidence="4">
    <location>
        <begin position="151"/>
        <end position="182"/>
    </location>
</feature>
<name>A0A8S1GM87_9PELO</name>
<feature type="repeat" description="WD" evidence="4">
    <location>
        <begin position="62"/>
        <end position="103"/>
    </location>
</feature>
<dbReference type="InterPro" id="IPR036322">
    <property type="entry name" value="WD40_repeat_dom_sf"/>
</dbReference>
<evidence type="ECO:0000313" key="5">
    <source>
        <dbReference type="EMBL" id="CAD6184427.1"/>
    </source>
</evidence>
<keyword evidence="2" id="KW-0677">Repeat</keyword>
<dbReference type="InterPro" id="IPR015943">
    <property type="entry name" value="WD40/YVTN_repeat-like_dom_sf"/>
</dbReference>
<keyword evidence="1 4" id="KW-0853">WD repeat</keyword>
<feature type="repeat" description="WD" evidence="4">
    <location>
        <begin position="298"/>
        <end position="336"/>
    </location>
</feature>
<dbReference type="InterPro" id="IPR028608">
    <property type="entry name" value="CIAO1/Cia1"/>
</dbReference>
<sequence length="336" mass="37956">MVSFREITLQRIGEESAPSRIWMVSWHYSGNFLASCGDDKAVRIWTFNQDSKPHLDCRTTLDDSHTRTIRCVNFSHCGKLLASSSFDASIVIYQQEDGDYSEVNKLEGHESEVKWCAFSPSDEFLATCSRDKSVWFWQVDEDDDFNVSSILQPHTQDVKFVVWHPNEDLLVSCSYDFSIRFFRYDGEDWVTQQKIDKAHDGTVWSAAFDADGHRLITVGEDHVIQIWRRENVGAKSATADTWKSVAKYLVEDTRWPLYSVSWNHVTGLVATAGGDSKIRIFQVAGSADDERIEPLGVWSGHDGEVNCVAWCPAADKANILASASDDGSVRLLQVEL</sequence>
<proteinExistence type="inferred from homology"/>
<keyword evidence="6" id="KW-1185">Reference proteome</keyword>
<comment type="caution">
    <text evidence="5">The sequence shown here is derived from an EMBL/GenBank/DDBJ whole genome shotgun (WGS) entry which is preliminary data.</text>
</comment>
<dbReference type="Pfam" id="PF00400">
    <property type="entry name" value="WD40"/>
    <property type="match status" value="6"/>
</dbReference>
<dbReference type="Gene3D" id="2.130.10.10">
    <property type="entry name" value="YVTN repeat-like/Quinoprotein amine dehydrogenase"/>
    <property type="match status" value="1"/>
</dbReference>
<organism evidence="5 6">
    <name type="scientific">Caenorhabditis auriculariae</name>
    <dbReference type="NCBI Taxonomy" id="2777116"/>
    <lineage>
        <taxon>Eukaryota</taxon>
        <taxon>Metazoa</taxon>
        <taxon>Ecdysozoa</taxon>
        <taxon>Nematoda</taxon>
        <taxon>Chromadorea</taxon>
        <taxon>Rhabditida</taxon>
        <taxon>Rhabditina</taxon>
        <taxon>Rhabditomorpha</taxon>
        <taxon>Rhabditoidea</taxon>
        <taxon>Rhabditidae</taxon>
        <taxon>Peloderinae</taxon>
        <taxon>Caenorhabditis</taxon>
    </lineage>
</organism>
<dbReference type="GO" id="GO:0016226">
    <property type="term" value="P:iron-sulfur cluster assembly"/>
    <property type="evidence" value="ECO:0007669"/>
    <property type="project" value="UniProtKB-UniRule"/>
</dbReference>
<dbReference type="PANTHER" id="PTHR19920">
    <property type="entry name" value="WD40 PROTEIN CIAO1"/>
    <property type="match status" value="1"/>
</dbReference>
<dbReference type="PANTHER" id="PTHR19920:SF0">
    <property type="entry name" value="CYTOSOLIC IRON-SULFUR PROTEIN ASSEMBLY PROTEIN CIAO1-RELATED"/>
    <property type="match status" value="1"/>
</dbReference>
<feature type="repeat" description="WD" evidence="4">
    <location>
        <begin position="106"/>
        <end position="147"/>
    </location>
</feature>
<dbReference type="CDD" id="cd00200">
    <property type="entry name" value="WD40"/>
    <property type="match status" value="1"/>
</dbReference>
<evidence type="ECO:0000256" key="1">
    <source>
        <dbReference type="ARBA" id="ARBA00022574"/>
    </source>
</evidence>
<feature type="repeat" description="WD" evidence="4">
    <location>
        <begin position="14"/>
        <end position="55"/>
    </location>
</feature>
<dbReference type="InterPro" id="IPR001680">
    <property type="entry name" value="WD40_rpt"/>
</dbReference>
<comment type="function">
    <text evidence="3">Essential component of the cytosolic iron-sulfur (Fe/S) protein assembly machinery. Required for the maturation of extramitochondrial Fe/S proteins.</text>
</comment>
<feature type="repeat" description="WD" evidence="4">
    <location>
        <begin position="196"/>
        <end position="227"/>
    </location>
</feature>
<evidence type="ECO:0000313" key="6">
    <source>
        <dbReference type="Proteomes" id="UP000835052"/>
    </source>
</evidence>
<evidence type="ECO:0000256" key="3">
    <source>
        <dbReference type="HAMAP-Rule" id="MF_03037"/>
    </source>
</evidence>
<dbReference type="PROSITE" id="PS50082">
    <property type="entry name" value="WD_REPEATS_2"/>
    <property type="match status" value="6"/>
</dbReference>
<evidence type="ECO:0000256" key="4">
    <source>
        <dbReference type="PROSITE-ProRule" id="PRU00221"/>
    </source>
</evidence>
<gene>
    <name evidence="5" type="ORF">CAUJ_LOCUS346</name>
</gene>
<dbReference type="SMART" id="SM00320">
    <property type="entry name" value="WD40"/>
    <property type="match status" value="7"/>
</dbReference>
<accession>A0A8S1GM87</accession>
<protein>
    <recommendedName>
        <fullName evidence="3">Probable cytosolic iron-sulfur protein assembly protein CIAO1 homolog</fullName>
    </recommendedName>
</protein>
<evidence type="ECO:0000256" key="2">
    <source>
        <dbReference type="ARBA" id="ARBA00022737"/>
    </source>
</evidence>
<dbReference type="PROSITE" id="PS50294">
    <property type="entry name" value="WD_REPEATS_REGION"/>
    <property type="match status" value="3"/>
</dbReference>
<reference evidence="5" key="1">
    <citation type="submission" date="2020-10" db="EMBL/GenBank/DDBJ databases">
        <authorList>
            <person name="Kikuchi T."/>
        </authorList>
    </citation>
    <scope>NUCLEOTIDE SEQUENCE</scope>
    <source>
        <strain evidence="5">NKZ352</strain>
    </source>
</reference>
<dbReference type="AlphaFoldDB" id="A0A8S1GM87"/>
<dbReference type="OrthoDB" id="284782at2759"/>
<dbReference type="SUPFAM" id="SSF50978">
    <property type="entry name" value="WD40 repeat-like"/>
    <property type="match status" value="1"/>
</dbReference>
<comment type="similarity">
    <text evidence="3">Belongs to the WD repeat CIA1 family.</text>
</comment>